<protein>
    <recommendedName>
        <fullName evidence="3">Integrase</fullName>
    </recommendedName>
</protein>
<sequence length="132" mass="14229">ADEALVDAGLAVALPVDGAPARLILPDAVHAYVVAHLGTPDQSGAGLTRWGKQRILRAICDWYWAHAKAARDLVGGEPDPVSYECSQRLVVAEDPVRAATWLKDHRDHLTALASHALRYGLYETCVRAGRGP</sequence>
<keyword evidence="2" id="KW-1185">Reference proteome</keyword>
<dbReference type="EMBL" id="JBHTIS010002946">
    <property type="protein sequence ID" value="MFD1050583.1"/>
    <property type="molecule type" value="Genomic_DNA"/>
</dbReference>
<evidence type="ECO:0000313" key="2">
    <source>
        <dbReference type="Proteomes" id="UP001597045"/>
    </source>
</evidence>
<name>A0ABW3MIZ1_9PSEU</name>
<dbReference type="Proteomes" id="UP001597045">
    <property type="component" value="Unassembled WGS sequence"/>
</dbReference>
<evidence type="ECO:0000313" key="1">
    <source>
        <dbReference type="EMBL" id="MFD1050583.1"/>
    </source>
</evidence>
<feature type="non-terminal residue" evidence="1">
    <location>
        <position position="1"/>
    </location>
</feature>
<organism evidence="1 2">
    <name type="scientific">Kibdelosporangium lantanae</name>
    <dbReference type="NCBI Taxonomy" id="1497396"/>
    <lineage>
        <taxon>Bacteria</taxon>
        <taxon>Bacillati</taxon>
        <taxon>Actinomycetota</taxon>
        <taxon>Actinomycetes</taxon>
        <taxon>Pseudonocardiales</taxon>
        <taxon>Pseudonocardiaceae</taxon>
        <taxon>Kibdelosporangium</taxon>
    </lineage>
</organism>
<proteinExistence type="predicted"/>
<comment type="caution">
    <text evidence="1">The sequence shown here is derived from an EMBL/GenBank/DDBJ whole genome shotgun (WGS) entry which is preliminary data.</text>
</comment>
<accession>A0ABW3MIZ1</accession>
<evidence type="ECO:0008006" key="3">
    <source>
        <dbReference type="Google" id="ProtNLM"/>
    </source>
</evidence>
<reference evidence="2" key="1">
    <citation type="journal article" date="2019" name="Int. J. Syst. Evol. Microbiol.">
        <title>The Global Catalogue of Microorganisms (GCM) 10K type strain sequencing project: providing services to taxonomists for standard genome sequencing and annotation.</title>
        <authorList>
            <consortium name="The Broad Institute Genomics Platform"/>
            <consortium name="The Broad Institute Genome Sequencing Center for Infectious Disease"/>
            <person name="Wu L."/>
            <person name="Ma J."/>
        </authorList>
    </citation>
    <scope>NUCLEOTIDE SEQUENCE [LARGE SCALE GENOMIC DNA]</scope>
    <source>
        <strain evidence="2">JCM 31486</strain>
    </source>
</reference>
<gene>
    <name evidence="1" type="ORF">ACFQ1S_36180</name>
</gene>